<reference evidence="1" key="1">
    <citation type="submission" date="2018-02" db="EMBL/GenBank/DDBJ databases">
        <title>The genomes of Aspergillus section Nigri reveals drivers in fungal speciation.</title>
        <authorList>
            <consortium name="DOE Joint Genome Institute"/>
            <person name="Vesth T.C."/>
            <person name="Nybo J."/>
            <person name="Theobald S."/>
            <person name="Brandl J."/>
            <person name="Frisvad J.C."/>
            <person name="Nielsen K.F."/>
            <person name="Lyhne E.K."/>
            <person name="Kogle M.E."/>
            <person name="Kuo A."/>
            <person name="Riley R."/>
            <person name="Clum A."/>
            <person name="Nolan M."/>
            <person name="Lipzen A."/>
            <person name="Salamov A."/>
            <person name="Henrissat B."/>
            <person name="Wiebenga A."/>
            <person name="De vries R.P."/>
            <person name="Grigoriev I.V."/>
            <person name="Mortensen U.H."/>
            <person name="Andersen M.R."/>
            <person name="Baker S.E."/>
        </authorList>
    </citation>
    <scope>NUCLEOTIDE SEQUENCE</scope>
    <source>
        <strain evidence="1">CBS 621.78</strain>
    </source>
</reference>
<proteinExistence type="predicted"/>
<protein>
    <submittedName>
        <fullName evidence="1">Uncharacterized protein</fullName>
    </submittedName>
</protein>
<dbReference type="Proteomes" id="UP000249057">
    <property type="component" value="Unassembled WGS sequence"/>
</dbReference>
<gene>
    <name evidence="1" type="ORF">BO95DRAFT_264831</name>
</gene>
<keyword evidence="2" id="KW-1185">Reference proteome</keyword>
<organism evidence="1 2">
    <name type="scientific">Aspergillus brunneoviolaceus CBS 621.78</name>
    <dbReference type="NCBI Taxonomy" id="1450534"/>
    <lineage>
        <taxon>Eukaryota</taxon>
        <taxon>Fungi</taxon>
        <taxon>Dikarya</taxon>
        <taxon>Ascomycota</taxon>
        <taxon>Pezizomycotina</taxon>
        <taxon>Eurotiomycetes</taxon>
        <taxon>Eurotiomycetidae</taxon>
        <taxon>Eurotiales</taxon>
        <taxon>Aspergillaceae</taxon>
        <taxon>Aspergillus</taxon>
        <taxon>Aspergillus subgen. Circumdati</taxon>
    </lineage>
</organism>
<dbReference type="EMBL" id="KZ825387">
    <property type="protein sequence ID" value="RAH41484.1"/>
    <property type="molecule type" value="Genomic_DNA"/>
</dbReference>
<evidence type="ECO:0000313" key="2">
    <source>
        <dbReference type="Proteomes" id="UP000249057"/>
    </source>
</evidence>
<name>A0ACD1FWY2_9EURO</name>
<accession>A0ACD1FWY2</accession>
<evidence type="ECO:0000313" key="1">
    <source>
        <dbReference type="EMBL" id="RAH41484.1"/>
    </source>
</evidence>
<sequence length="75" mass="8387">MFLLTITVLCGAHLIPLVDLISENPSQFTLATCTFMTIPQLPPLTLHFRKATVLFSYPPRSIYFSCFYGCHSCSA</sequence>